<evidence type="ECO:0000313" key="1">
    <source>
        <dbReference type="EMBL" id="GEK17247.1"/>
    </source>
</evidence>
<sequence>MDGMQSEPVLGRLPEGRVADVRPTYFVTFLTGPVEGGLDDVAGEATYVFAGARDVIAVIAWAQQHLPDRLLLAEVSVQPYGSADRARVWSLQPDSPWARAEGPDYTY</sequence>
<dbReference type="RefSeq" id="WP_146805531.1">
    <property type="nucleotide sequence ID" value="NZ_BJUA01000004.1"/>
</dbReference>
<dbReference type="OrthoDB" id="4828642at2"/>
<gene>
    <name evidence="1" type="ORF">CPE01_09800</name>
</gene>
<comment type="caution">
    <text evidence="1">The sequence shown here is derived from an EMBL/GenBank/DDBJ whole genome shotgun (WGS) entry which is preliminary data.</text>
</comment>
<dbReference type="EMBL" id="BJUA01000004">
    <property type="protein sequence ID" value="GEK17247.1"/>
    <property type="molecule type" value="Genomic_DNA"/>
</dbReference>
<dbReference type="AlphaFoldDB" id="A0A510URG2"/>
<protein>
    <submittedName>
        <fullName evidence="1">Uncharacterized protein</fullName>
    </submittedName>
</protein>
<keyword evidence="2" id="KW-1185">Reference proteome</keyword>
<evidence type="ECO:0000313" key="2">
    <source>
        <dbReference type="Proteomes" id="UP000321386"/>
    </source>
</evidence>
<accession>A0A510URG2</accession>
<reference evidence="1 2" key="1">
    <citation type="submission" date="2019-07" db="EMBL/GenBank/DDBJ databases">
        <title>Whole genome shotgun sequence of Cellulomonas persica NBRC 101101.</title>
        <authorList>
            <person name="Hosoyama A."/>
            <person name="Uohara A."/>
            <person name="Ohji S."/>
            <person name="Ichikawa N."/>
        </authorList>
    </citation>
    <scope>NUCLEOTIDE SEQUENCE [LARGE SCALE GENOMIC DNA]</scope>
    <source>
        <strain evidence="1 2">NBRC 101101</strain>
    </source>
</reference>
<name>A0A510URG2_9CELL</name>
<proteinExistence type="predicted"/>
<organism evidence="1 2">
    <name type="scientific">Cellulomonas persica</name>
    <dbReference type="NCBI Taxonomy" id="76861"/>
    <lineage>
        <taxon>Bacteria</taxon>
        <taxon>Bacillati</taxon>
        <taxon>Actinomycetota</taxon>
        <taxon>Actinomycetes</taxon>
        <taxon>Micrococcales</taxon>
        <taxon>Cellulomonadaceae</taxon>
        <taxon>Cellulomonas</taxon>
    </lineage>
</organism>
<dbReference type="Proteomes" id="UP000321386">
    <property type="component" value="Unassembled WGS sequence"/>
</dbReference>